<keyword evidence="3" id="KW-1185">Reference proteome</keyword>
<accession>A0A4Y9FMH4</accession>
<comment type="caution">
    <text evidence="2">The sequence shown here is derived from an EMBL/GenBank/DDBJ whole genome shotgun (WGS) entry which is preliminary data.</text>
</comment>
<feature type="transmembrane region" description="Helical" evidence="1">
    <location>
        <begin position="153"/>
        <end position="171"/>
    </location>
</feature>
<reference evidence="2 3" key="1">
    <citation type="submission" date="2019-03" db="EMBL/GenBank/DDBJ databases">
        <title>Diversity of the mouse oral microbiome.</title>
        <authorList>
            <person name="Joseph S."/>
            <person name="Aduse-Opoku J."/>
            <person name="Curtis M."/>
            <person name="Wade W."/>
            <person name="Hashim A."/>
        </authorList>
    </citation>
    <scope>NUCLEOTIDE SEQUENCE [LARGE SCALE GENOMIC DNA]</scope>
    <source>
        <strain evidence="2 3">P1012</strain>
    </source>
</reference>
<dbReference type="RefSeq" id="WP_135115563.1">
    <property type="nucleotide sequence ID" value="NZ_JADGLL010000061.1"/>
</dbReference>
<dbReference type="EMBL" id="SPQB01000061">
    <property type="protein sequence ID" value="TFU30417.1"/>
    <property type="molecule type" value="Genomic_DNA"/>
</dbReference>
<feature type="transmembrane region" description="Helical" evidence="1">
    <location>
        <begin position="77"/>
        <end position="97"/>
    </location>
</feature>
<feature type="transmembrane region" description="Helical" evidence="1">
    <location>
        <begin position="31"/>
        <end position="51"/>
    </location>
</feature>
<name>A0A4Y9FMH4_9MICO</name>
<evidence type="ECO:0000256" key="1">
    <source>
        <dbReference type="SAM" id="Phobius"/>
    </source>
</evidence>
<organism evidence="2 3">
    <name type="scientific">Microbacterium paludicola</name>
    <dbReference type="NCBI Taxonomy" id="300019"/>
    <lineage>
        <taxon>Bacteria</taxon>
        <taxon>Bacillati</taxon>
        <taxon>Actinomycetota</taxon>
        <taxon>Actinomycetes</taxon>
        <taxon>Micrococcales</taxon>
        <taxon>Microbacteriaceae</taxon>
        <taxon>Microbacterium</taxon>
    </lineage>
</organism>
<gene>
    <name evidence="2" type="ORF">E4U02_14695</name>
</gene>
<keyword evidence="1" id="KW-1133">Transmembrane helix</keyword>
<feature type="transmembrane region" description="Helical" evidence="1">
    <location>
        <begin position="103"/>
        <end position="121"/>
    </location>
</feature>
<feature type="transmembrane region" description="Helical" evidence="1">
    <location>
        <begin position="7"/>
        <end position="25"/>
    </location>
</feature>
<protein>
    <submittedName>
        <fullName evidence="2">Uncharacterized protein</fullName>
    </submittedName>
</protein>
<proteinExistence type="predicted"/>
<keyword evidence="1" id="KW-0812">Transmembrane</keyword>
<evidence type="ECO:0000313" key="3">
    <source>
        <dbReference type="Proteomes" id="UP000298358"/>
    </source>
</evidence>
<sequence length="349" mass="37522">MRSVRRVFDVIALALTAYFAVRGLFRPDEGLLGPIVAVSLYLALTLVALYVEQPHAGGEPAADASARDRAGSVLPRWTALVVLVGTTALPLIVTAYTPPDGRTASHATWYLGAVGAVLTIVCARHRPIYAWIGIVILTVESSLAIGLVSAMSLGLVGSAVWVALAQLLLVFTDRAYRDTARLAALQQATSAWQASQAVRRMERRRRVQYALAVAGPILSRVIAADGALTDEERTTARLAEGSLRDELRGARLLDDDVRDAISALRLRGATVTVFDEGGLDDIDAEDLDTVRHDLADTLRRTDAARIIIRTAPDPEVAITIVGRSPGGDGLTDEDDVQLWREVPRPGVPR</sequence>
<dbReference type="AlphaFoldDB" id="A0A4Y9FMH4"/>
<dbReference type="Proteomes" id="UP000298358">
    <property type="component" value="Unassembled WGS sequence"/>
</dbReference>
<evidence type="ECO:0000313" key="2">
    <source>
        <dbReference type="EMBL" id="TFU30417.1"/>
    </source>
</evidence>
<dbReference type="OrthoDB" id="5082313at2"/>
<feature type="transmembrane region" description="Helical" evidence="1">
    <location>
        <begin position="128"/>
        <end position="147"/>
    </location>
</feature>
<keyword evidence="1" id="KW-0472">Membrane</keyword>